<dbReference type="Proteomes" id="UP000602284">
    <property type="component" value="Unassembled WGS sequence"/>
</dbReference>
<dbReference type="GO" id="GO:0005524">
    <property type="term" value="F:ATP binding"/>
    <property type="evidence" value="ECO:0007669"/>
    <property type="project" value="UniProtKB-KW"/>
</dbReference>
<protein>
    <submittedName>
        <fullName evidence="2">ATP-binding protein</fullName>
    </submittedName>
</protein>
<evidence type="ECO:0000313" key="2">
    <source>
        <dbReference type="EMBL" id="MBL0387879.1"/>
    </source>
</evidence>
<dbReference type="Gene3D" id="3.40.50.300">
    <property type="entry name" value="P-loop containing nucleotide triphosphate hydrolases"/>
    <property type="match status" value="1"/>
</dbReference>
<dbReference type="RefSeq" id="WP_201636304.1">
    <property type="nucleotide sequence ID" value="NZ_JAEQNB010000004.1"/>
</dbReference>
<dbReference type="Pfam" id="PF01695">
    <property type="entry name" value="IstB_IS21"/>
    <property type="match status" value="1"/>
</dbReference>
<dbReference type="PANTHER" id="PTHR30050:SF4">
    <property type="entry name" value="ATP-BINDING PROTEIN RV3427C IN INSERTION SEQUENCE-RELATED"/>
    <property type="match status" value="1"/>
</dbReference>
<keyword evidence="3" id="KW-1185">Reference proteome</keyword>
<reference evidence="2 3" key="1">
    <citation type="submission" date="2021-01" db="EMBL/GenBank/DDBJ databases">
        <title>Tumebacillus sp. strain ITR2 16S ribosomal RNA gene Genome sequencing and assembly.</title>
        <authorList>
            <person name="Kang M."/>
        </authorList>
    </citation>
    <scope>NUCLEOTIDE SEQUENCE [LARGE SCALE GENOMIC DNA]</scope>
    <source>
        <strain evidence="2 3">ITR2</strain>
    </source>
</reference>
<accession>A0ABS1JC76</accession>
<dbReference type="InterPro" id="IPR027417">
    <property type="entry name" value="P-loop_NTPase"/>
</dbReference>
<gene>
    <name evidence="2" type="ORF">JJB07_14655</name>
</gene>
<evidence type="ECO:0000313" key="3">
    <source>
        <dbReference type="Proteomes" id="UP000602284"/>
    </source>
</evidence>
<sequence>MKRVQTALGDFSKVKPFVTLDDLRKEFPVLQDVPDSLLKISSGDLFEVLLIQRKCPLCTGYLNCWRDGDGKGEIRGIKSVTPHGIEFEEYTCQPARDHFARIAHAKMLEQAGMTKAERRFSFNTFPPEQKERHIKMVEHAERFANEFTPDKQEPGIYLFGSSGIGKTHLLLAVCNQLIDRGVPAVFTTAEKLMDRLRDAIREGEGELTRLKRWYSTVPMLAIDEFAQETVSDWTLGKMFEILDDRWQSGLSTWFASNTEPPFVYDHYHPDDPRIAKVVKALRSRVFELALAGRMTGRDHRLKNLANAFEPEY</sequence>
<organism evidence="2 3">
    <name type="scientific">Tumebacillus amylolyticus</name>
    <dbReference type="NCBI Taxonomy" id="2801339"/>
    <lineage>
        <taxon>Bacteria</taxon>
        <taxon>Bacillati</taxon>
        <taxon>Bacillota</taxon>
        <taxon>Bacilli</taxon>
        <taxon>Bacillales</taxon>
        <taxon>Alicyclobacillaceae</taxon>
        <taxon>Tumebacillus</taxon>
    </lineage>
</organism>
<dbReference type="InterPro" id="IPR002611">
    <property type="entry name" value="IstB_ATP-bd"/>
</dbReference>
<dbReference type="CDD" id="cd00009">
    <property type="entry name" value="AAA"/>
    <property type="match status" value="1"/>
</dbReference>
<comment type="caution">
    <text evidence="2">The sequence shown here is derived from an EMBL/GenBank/DDBJ whole genome shotgun (WGS) entry which is preliminary data.</text>
</comment>
<proteinExistence type="predicted"/>
<name>A0ABS1JC76_9BACL</name>
<evidence type="ECO:0000259" key="1">
    <source>
        <dbReference type="Pfam" id="PF01695"/>
    </source>
</evidence>
<keyword evidence="2" id="KW-0547">Nucleotide-binding</keyword>
<dbReference type="SUPFAM" id="SSF52540">
    <property type="entry name" value="P-loop containing nucleoside triphosphate hydrolases"/>
    <property type="match status" value="1"/>
</dbReference>
<feature type="domain" description="IstB-like ATP-binding" evidence="1">
    <location>
        <begin position="146"/>
        <end position="256"/>
    </location>
</feature>
<dbReference type="EMBL" id="JAEQNB010000004">
    <property type="protein sequence ID" value="MBL0387879.1"/>
    <property type="molecule type" value="Genomic_DNA"/>
</dbReference>
<dbReference type="PANTHER" id="PTHR30050">
    <property type="entry name" value="CHROMOSOMAL REPLICATION INITIATOR PROTEIN DNAA"/>
    <property type="match status" value="1"/>
</dbReference>
<keyword evidence="2" id="KW-0067">ATP-binding</keyword>